<name>A0A813G8Q5_POLGL</name>
<evidence type="ECO:0000313" key="3">
    <source>
        <dbReference type="Proteomes" id="UP000654075"/>
    </source>
</evidence>
<sequence length="75" mass="8450">VGGLCYWKRPRRGDVHPSIDLAAPRQTPLVFVHGLGVGLVPYYLFISRLSRRHSGDLYVPEFPFLAMAPWESVPS</sequence>
<dbReference type="EMBL" id="CAJNNV010028163">
    <property type="protein sequence ID" value="CAE8623406.1"/>
    <property type="molecule type" value="Genomic_DNA"/>
</dbReference>
<reference evidence="2" key="1">
    <citation type="submission" date="2021-02" db="EMBL/GenBank/DDBJ databases">
        <authorList>
            <person name="Dougan E. K."/>
            <person name="Rhodes N."/>
            <person name="Thang M."/>
            <person name="Chan C."/>
        </authorList>
    </citation>
    <scope>NUCLEOTIDE SEQUENCE</scope>
</reference>
<proteinExistence type="predicted"/>
<dbReference type="Proteomes" id="UP000654075">
    <property type="component" value="Unassembled WGS sequence"/>
</dbReference>
<keyword evidence="1" id="KW-0472">Membrane</keyword>
<keyword evidence="1" id="KW-0812">Transmembrane</keyword>
<protein>
    <recommendedName>
        <fullName evidence="4">Alpha/beta hydrolase</fullName>
    </recommendedName>
</protein>
<comment type="caution">
    <text evidence="2">The sequence shown here is derived from an EMBL/GenBank/DDBJ whole genome shotgun (WGS) entry which is preliminary data.</text>
</comment>
<feature type="non-terminal residue" evidence="2">
    <location>
        <position position="1"/>
    </location>
</feature>
<accession>A0A813G8Q5</accession>
<evidence type="ECO:0000256" key="1">
    <source>
        <dbReference type="SAM" id="Phobius"/>
    </source>
</evidence>
<dbReference type="AlphaFoldDB" id="A0A813G8Q5"/>
<evidence type="ECO:0008006" key="4">
    <source>
        <dbReference type="Google" id="ProtNLM"/>
    </source>
</evidence>
<keyword evidence="1" id="KW-1133">Transmembrane helix</keyword>
<feature type="non-terminal residue" evidence="2">
    <location>
        <position position="75"/>
    </location>
</feature>
<gene>
    <name evidence="2" type="ORF">PGLA1383_LOCUS40674</name>
</gene>
<keyword evidence="3" id="KW-1185">Reference proteome</keyword>
<organism evidence="2 3">
    <name type="scientific">Polarella glacialis</name>
    <name type="common">Dinoflagellate</name>
    <dbReference type="NCBI Taxonomy" id="89957"/>
    <lineage>
        <taxon>Eukaryota</taxon>
        <taxon>Sar</taxon>
        <taxon>Alveolata</taxon>
        <taxon>Dinophyceae</taxon>
        <taxon>Suessiales</taxon>
        <taxon>Suessiaceae</taxon>
        <taxon>Polarella</taxon>
    </lineage>
</organism>
<feature type="transmembrane region" description="Helical" evidence="1">
    <location>
        <begin position="27"/>
        <end position="45"/>
    </location>
</feature>
<dbReference type="OMA" id="GHACEPL"/>
<evidence type="ECO:0000313" key="2">
    <source>
        <dbReference type="EMBL" id="CAE8623406.1"/>
    </source>
</evidence>
<dbReference type="OrthoDB" id="436017at2759"/>